<proteinExistence type="predicted"/>
<reference evidence="2 3" key="1">
    <citation type="submission" date="2018-09" db="EMBL/GenBank/DDBJ databases">
        <title>A high-quality reference genome of wild soybean provides a powerful tool to mine soybean genomes.</title>
        <authorList>
            <person name="Xie M."/>
            <person name="Chung C.Y.L."/>
            <person name="Li M.-W."/>
            <person name="Wong F.-L."/>
            <person name="Chan T.-F."/>
            <person name="Lam H.-M."/>
        </authorList>
    </citation>
    <scope>NUCLEOTIDE SEQUENCE [LARGE SCALE GENOMIC DNA]</scope>
    <source>
        <strain evidence="3">cv. W05</strain>
        <tissue evidence="2">Hypocotyl of etiolated seedlings</tissue>
    </source>
</reference>
<protein>
    <submittedName>
        <fullName evidence="2">ABC transporter G family member 31</fullName>
    </submittedName>
</protein>
<evidence type="ECO:0000256" key="1">
    <source>
        <dbReference type="ARBA" id="ARBA00022448"/>
    </source>
</evidence>
<keyword evidence="3" id="KW-1185">Reference proteome</keyword>
<name>A0A445I4B0_GLYSO</name>
<dbReference type="Gene3D" id="3.40.50.300">
    <property type="entry name" value="P-loop containing nucleotide triphosphate hydrolases"/>
    <property type="match status" value="1"/>
</dbReference>
<evidence type="ECO:0000313" key="2">
    <source>
        <dbReference type="EMBL" id="RZB80897.1"/>
    </source>
</evidence>
<accession>A0A445I4B0</accession>
<evidence type="ECO:0000313" key="3">
    <source>
        <dbReference type="Proteomes" id="UP000289340"/>
    </source>
</evidence>
<dbReference type="AlphaFoldDB" id="A0A445I4B0"/>
<dbReference type="SUPFAM" id="SSF52540">
    <property type="entry name" value="P-loop containing nucleoside triphosphate hydrolases"/>
    <property type="match status" value="1"/>
</dbReference>
<organism evidence="2 3">
    <name type="scientific">Glycine soja</name>
    <name type="common">Wild soybean</name>
    <dbReference type="NCBI Taxonomy" id="3848"/>
    <lineage>
        <taxon>Eukaryota</taxon>
        <taxon>Viridiplantae</taxon>
        <taxon>Streptophyta</taxon>
        <taxon>Embryophyta</taxon>
        <taxon>Tracheophyta</taxon>
        <taxon>Spermatophyta</taxon>
        <taxon>Magnoliopsida</taxon>
        <taxon>eudicotyledons</taxon>
        <taxon>Gunneridae</taxon>
        <taxon>Pentapetalae</taxon>
        <taxon>rosids</taxon>
        <taxon>fabids</taxon>
        <taxon>Fabales</taxon>
        <taxon>Fabaceae</taxon>
        <taxon>Papilionoideae</taxon>
        <taxon>50 kb inversion clade</taxon>
        <taxon>NPAAA clade</taxon>
        <taxon>indigoferoid/millettioid clade</taxon>
        <taxon>Phaseoleae</taxon>
        <taxon>Glycine</taxon>
        <taxon>Glycine subgen. Soja</taxon>
    </lineage>
</organism>
<dbReference type="PANTHER" id="PTHR19241">
    <property type="entry name" value="ATP-BINDING CASSETTE TRANSPORTER"/>
    <property type="match status" value="1"/>
</dbReference>
<dbReference type="InterPro" id="IPR027417">
    <property type="entry name" value="P-loop_NTPase"/>
</dbReference>
<gene>
    <name evidence="2" type="ORF">D0Y65_030575</name>
</gene>
<dbReference type="Proteomes" id="UP000289340">
    <property type="component" value="Chromosome 11"/>
</dbReference>
<comment type="caution">
    <text evidence="2">The sequence shown here is derived from an EMBL/GenBank/DDBJ whole genome shotgun (WGS) entry which is preliminary data.</text>
</comment>
<sequence length="134" mass="14809">MEMQRKTKEKSLQYLNSTPLFKISEATCLTKIDYVLKVLGLDVCSDTVVGNDMLRGVSGGQKRSVTTGEMIVGARKALFMDEILTGLDSSTTFQIVKCIRNFVHQMDAAVLMALLQPAPETFNLFDDLLLLSEG</sequence>
<keyword evidence="1" id="KW-0813">Transport</keyword>
<dbReference type="EMBL" id="QZWG01000011">
    <property type="protein sequence ID" value="RZB80897.1"/>
    <property type="molecule type" value="Genomic_DNA"/>
</dbReference>